<dbReference type="InterPro" id="IPR024462">
    <property type="entry name" value="GH116_N"/>
</dbReference>
<dbReference type="InterPro" id="IPR012341">
    <property type="entry name" value="6hp_glycosidase-like_sf"/>
</dbReference>
<dbReference type="KEGG" id="agv:OJF2_32140"/>
<evidence type="ECO:0000259" key="3">
    <source>
        <dbReference type="Pfam" id="PF12215"/>
    </source>
</evidence>
<dbReference type="Proteomes" id="UP000324233">
    <property type="component" value="Chromosome"/>
</dbReference>
<dbReference type="Gene3D" id="1.50.10.10">
    <property type="match status" value="1"/>
</dbReference>
<dbReference type="Pfam" id="PF04685">
    <property type="entry name" value="DUF608"/>
    <property type="match status" value="1"/>
</dbReference>
<evidence type="ECO:0000313" key="4">
    <source>
        <dbReference type="EMBL" id="QEH34673.1"/>
    </source>
</evidence>
<dbReference type="GO" id="GO:0005975">
    <property type="term" value="P:carbohydrate metabolic process"/>
    <property type="evidence" value="ECO:0007669"/>
    <property type="project" value="InterPro"/>
</dbReference>
<dbReference type="InterPro" id="IPR006775">
    <property type="entry name" value="GH116_catalytic"/>
</dbReference>
<proteinExistence type="predicted"/>
<evidence type="ECO:0000256" key="1">
    <source>
        <dbReference type="SAM" id="MobiDB-lite"/>
    </source>
</evidence>
<dbReference type="PANTHER" id="PTHR12654">
    <property type="entry name" value="BILE ACID BETA-GLUCOSIDASE-RELATED"/>
    <property type="match status" value="1"/>
</dbReference>
<dbReference type="SUPFAM" id="SSF48208">
    <property type="entry name" value="Six-hairpin glycosidases"/>
    <property type="match status" value="1"/>
</dbReference>
<organism evidence="4 5">
    <name type="scientific">Aquisphaera giovannonii</name>
    <dbReference type="NCBI Taxonomy" id="406548"/>
    <lineage>
        <taxon>Bacteria</taxon>
        <taxon>Pseudomonadati</taxon>
        <taxon>Planctomycetota</taxon>
        <taxon>Planctomycetia</taxon>
        <taxon>Isosphaerales</taxon>
        <taxon>Isosphaeraceae</taxon>
        <taxon>Aquisphaera</taxon>
    </lineage>
</organism>
<sequence length="1234" mass="133291">MTRKCDCAGACGPQWPEVSRREFIELTGIGAAGAILAGSAGTRTFAAEPAALEAWKATLLDPKARRVYKSGTHDGARMHLGGIGTGNFEIGADGQLTTWQLFNTLRDGEVPFAFVARAGKAARLLQTRGGPDWPRIRKISMTGEYPLATLRFEDPELPVRIELTAFSPFAPLDTKLSSTPAAVFAFRVHNPGGAAQAVSLGALMLNPVGYDAIGPIEDHAHPNFGGNVNEAFDGPAAKGVAFRAVPAAEATIDGEVWIATLSNFKDLTKPHRDWPSGLRVEAHEKPPQGGLTGKEPSRSLIWMEDAPADLSPTWLERAKAAVEAGATLVFSGREMPLLKALGTAPGGGDASRREARPDVVFEDFEDGYKNWKVEGKAFGDVPPAGTLPGQQPVSGFEGKRLVNSFAGGDDTTGRLISRDFAIERPFIRFLIGGGFRPTTQIRLVVEGKVVRTATGRGDERLAPGFWNVGDLAGKTAHLEIVDQQAGPWGHINVDRIVFADRAGDPAVVRLLGELLPTRFRDVVATGPSAVELVGREDRDGAQEGTAGGLKVVSRRVGKGKVAIVLGPILERHHAEIGAARHRAFATLCELIGVAYKAPAAVTPKAPGFGTLALATTGPDATVHPSFDDWGQAWRQFSEHGAFPAAGSSAPATPTAPGKSASGAVASTLTVGPGETAEVAFLLTWHYPNKYNDHGVWMGCHYAAQWQDAAAVARDTAANLAAYREKTERFRRIFYDSTLPYWLLDCLTSQAAILRHVGIVFRIASGDVYGWEGSNGCCDPTCTHVWGYEQSLSRLFPDLERDMRRIDFRHQQLPNGGINNRTYFPSPPRPTGERPFADGHASCILKAYREALNHPDDSWLKDYWPAVKKAVEYLIARDAAGSGGEPDGILRDDQWNTYDEALHGVTAFISGYYLAALRAGEAWARRVGDEAAATRFAAIREKGAENLQTLCWNGEYFEQKLDSYKTMHGEVGPGCMSDQLIGQWWAHQLGLGHLLPKEKVVSALKAVFKHNWKTDLTGWKHMPRAFAGDGDKGLIICTWPKGGRPDHVMLYSDEVWTGIEYQVAAHLIYEGLVEEGLLIAKAARDRYDGINRPPIPRNPWNEIECGGHYARAMSSWSLLLALSGYEYDGPARVLTFAPRLTPENFKAFFCAPEGWGSLVQTRGAEGQRNTISVAEGRFPIAELVLQAAQPPKGVAVTLGGNPVPAASTADGDRVRISLTASRVVTAAEALTVVLS</sequence>
<name>A0A5B9W275_9BACT</name>
<dbReference type="InterPro" id="IPR006311">
    <property type="entry name" value="TAT_signal"/>
</dbReference>
<feature type="domain" description="Glycosyl-hydrolase family 116 N-terminal" evidence="3">
    <location>
        <begin position="605"/>
        <end position="719"/>
    </location>
</feature>
<evidence type="ECO:0000313" key="5">
    <source>
        <dbReference type="Proteomes" id="UP000324233"/>
    </source>
</evidence>
<dbReference type="GO" id="GO:0008422">
    <property type="term" value="F:beta-glucosidase activity"/>
    <property type="evidence" value="ECO:0007669"/>
    <property type="project" value="TreeGrafter"/>
</dbReference>
<keyword evidence="5" id="KW-1185">Reference proteome</keyword>
<reference evidence="4 5" key="1">
    <citation type="submission" date="2019-08" db="EMBL/GenBank/DDBJ databases">
        <title>Deep-cultivation of Planctomycetes and their phenomic and genomic characterization uncovers novel biology.</title>
        <authorList>
            <person name="Wiegand S."/>
            <person name="Jogler M."/>
            <person name="Boedeker C."/>
            <person name="Pinto D."/>
            <person name="Vollmers J."/>
            <person name="Rivas-Marin E."/>
            <person name="Kohn T."/>
            <person name="Peeters S.H."/>
            <person name="Heuer A."/>
            <person name="Rast P."/>
            <person name="Oberbeckmann S."/>
            <person name="Bunk B."/>
            <person name="Jeske O."/>
            <person name="Meyerdierks A."/>
            <person name="Storesund J.E."/>
            <person name="Kallscheuer N."/>
            <person name="Luecker S."/>
            <person name="Lage O.M."/>
            <person name="Pohl T."/>
            <person name="Merkel B.J."/>
            <person name="Hornburger P."/>
            <person name="Mueller R.-W."/>
            <person name="Bruemmer F."/>
            <person name="Labrenz M."/>
            <person name="Spormann A.M."/>
            <person name="Op den Camp H."/>
            <person name="Overmann J."/>
            <person name="Amann R."/>
            <person name="Jetten M.S.M."/>
            <person name="Mascher T."/>
            <person name="Medema M.H."/>
            <person name="Devos D.P."/>
            <person name="Kaster A.-K."/>
            <person name="Ovreas L."/>
            <person name="Rohde M."/>
            <person name="Galperin M.Y."/>
            <person name="Jogler C."/>
        </authorList>
    </citation>
    <scope>NUCLEOTIDE SEQUENCE [LARGE SCALE GENOMIC DNA]</scope>
    <source>
        <strain evidence="4 5">OJF2</strain>
    </source>
</reference>
<feature type="compositionally biased region" description="Low complexity" evidence="1">
    <location>
        <begin position="643"/>
        <end position="661"/>
    </location>
</feature>
<dbReference type="Pfam" id="PF12215">
    <property type="entry name" value="Glyco_hydr_116N"/>
    <property type="match status" value="2"/>
</dbReference>
<gene>
    <name evidence="4" type="ORF">OJF2_32140</name>
</gene>
<dbReference type="AlphaFoldDB" id="A0A5B9W275"/>
<dbReference type="InterPro" id="IPR008928">
    <property type="entry name" value="6-hairpin_glycosidase_sf"/>
</dbReference>
<dbReference type="PANTHER" id="PTHR12654:SF4">
    <property type="entry name" value="PB1 DOMAIN-CONTAINING PROTEIN"/>
    <property type="match status" value="1"/>
</dbReference>
<evidence type="ECO:0000259" key="2">
    <source>
        <dbReference type="Pfam" id="PF04685"/>
    </source>
</evidence>
<dbReference type="InterPro" id="IPR052566">
    <property type="entry name" value="Non-lysos_glucosylceramidase"/>
</dbReference>
<protein>
    <submittedName>
        <fullName evidence="4">Uncharacterized protein</fullName>
    </submittedName>
</protein>
<feature type="domain" description="Glycosyl-hydrolase family 116 N-terminal" evidence="3">
    <location>
        <begin position="80"/>
        <end position="261"/>
    </location>
</feature>
<feature type="region of interest" description="Disordered" evidence="1">
    <location>
        <begin position="643"/>
        <end position="663"/>
    </location>
</feature>
<dbReference type="RefSeq" id="WP_168221827.1">
    <property type="nucleotide sequence ID" value="NZ_CP042997.1"/>
</dbReference>
<accession>A0A5B9W275</accession>
<dbReference type="PROSITE" id="PS51318">
    <property type="entry name" value="TAT"/>
    <property type="match status" value="1"/>
</dbReference>
<dbReference type="EMBL" id="CP042997">
    <property type="protein sequence ID" value="QEH34673.1"/>
    <property type="molecule type" value="Genomic_DNA"/>
</dbReference>
<feature type="domain" description="Glycosyl-hydrolase family 116 catalytic region" evidence="2">
    <location>
        <begin position="837"/>
        <end position="1117"/>
    </location>
</feature>